<keyword evidence="3" id="KW-0804">Transcription</keyword>
<dbReference type="AlphaFoldDB" id="A0A212JQ07"/>
<dbReference type="PANTHER" id="PTHR30514">
    <property type="entry name" value="GLUCOKINASE"/>
    <property type="match status" value="1"/>
</dbReference>
<dbReference type="SUPFAM" id="SSF46689">
    <property type="entry name" value="Homeodomain-like"/>
    <property type="match status" value="1"/>
</dbReference>
<evidence type="ECO:0000259" key="5">
    <source>
        <dbReference type="PROSITE" id="PS51464"/>
    </source>
</evidence>
<dbReference type="Pfam" id="PF01380">
    <property type="entry name" value="SIS"/>
    <property type="match status" value="1"/>
</dbReference>
<dbReference type="GO" id="GO:0003677">
    <property type="term" value="F:DNA binding"/>
    <property type="evidence" value="ECO:0007669"/>
    <property type="project" value="UniProtKB-KW"/>
</dbReference>
<dbReference type="GO" id="GO:0003700">
    <property type="term" value="F:DNA-binding transcription factor activity"/>
    <property type="evidence" value="ECO:0007669"/>
    <property type="project" value="InterPro"/>
</dbReference>
<dbReference type="CDD" id="cd05013">
    <property type="entry name" value="SIS_RpiR"/>
    <property type="match status" value="1"/>
</dbReference>
<evidence type="ECO:0000256" key="3">
    <source>
        <dbReference type="ARBA" id="ARBA00023163"/>
    </source>
</evidence>
<proteinExistence type="predicted"/>
<dbReference type="Gene3D" id="3.40.50.10490">
    <property type="entry name" value="Glucose-6-phosphate isomerase like protein, domain 1"/>
    <property type="match status" value="1"/>
</dbReference>
<evidence type="ECO:0000256" key="1">
    <source>
        <dbReference type="ARBA" id="ARBA00023015"/>
    </source>
</evidence>
<keyword evidence="1" id="KW-0805">Transcription regulation</keyword>
<evidence type="ECO:0000256" key="2">
    <source>
        <dbReference type="ARBA" id="ARBA00023125"/>
    </source>
</evidence>
<dbReference type="InterPro" id="IPR046348">
    <property type="entry name" value="SIS_dom_sf"/>
</dbReference>
<keyword evidence="2" id="KW-0238">DNA-binding</keyword>
<evidence type="ECO:0000313" key="6">
    <source>
        <dbReference type="EMBL" id="SBW01448.1"/>
    </source>
</evidence>
<gene>
    <name evidence="6" type="ORF">KL86DPRO_11971</name>
</gene>
<name>A0A212JQ07_9DELT</name>
<feature type="domain" description="HTH rpiR-type" evidence="4">
    <location>
        <begin position="3"/>
        <end position="79"/>
    </location>
</feature>
<dbReference type="Pfam" id="PF01418">
    <property type="entry name" value="HTH_6"/>
    <property type="match status" value="1"/>
</dbReference>
<feature type="domain" description="SIS" evidence="5">
    <location>
        <begin position="122"/>
        <end position="259"/>
    </location>
</feature>
<protein>
    <submittedName>
        <fullName evidence="6">Putative Transcriptional regulator, RpiR family</fullName>
    </submittedName>
</protein>
<dbReference type="PROSITE" id="PS51071">
    <property type="entry name" value="HTH_RPIR"/>
    <property type="match status" value="1"/>
</dbReference>
<dbReference type="GO" id="GO:0097367">
    <property type="term" value="F:carbohydrate derivative binding"/>
    <property type="evidence" value="ECO:0007669"/>
    <property type="project" value="InterPro"/>
</dbReference>
<dbReference type="PROSITE" id="PS51464">
    <property type="entry name" value="SIS"/>
    <property type="match status" value="1"/>
</dbReference>
<accession>A0A212JQ07</accession>
<dbReference type="InterPro" id="IPR036388">
    <property type="entry name" value="WH-like_DNA-bd_sf"/>
</dbReference>
<evidence type="ECO:0000259" key="4">
    <source>
        <dbReference type="PROSITE" id="PS51071"/>
    </source>
</evidence>
<sequence>MSGDFYSKIREFTVTAKGARRKVVTFLLQKPEEAAFMTIEGLAEVSGVSAGMVSRTVREMGFDGFADMQNQIRQVVRRNISRSARLRRARQEGVSFRDTIRWELRNLAKLVKLNSEETVQKAANMLAKAPAVHVMGLRSSFAPAYSLVFGLGQIREYVYLMDLGFGLLAEQAKRLAAGELMVLISFPRYVRESLLMAQEAKTAGCQILAITDSFSSPLAMQADLALLAPFESSSYFNSTIAMYGITNALLVETAQALGERGVQELERLNAIEQRWKLLINSEDAWRPNLKDE</sequence>
<reference evidence="6" key="1">
    <citation type="submission" date="2016-04" db="EMBL/GenBank/DDBJ databases">
        <authorList>
            <person name="Evans L.H."/>
            <person name="Alamgir A."/>
            <person name="Owens N."/>
            <person name="Weber N.D."/>
            <person name="Virtaneva K."/>
            <person name="Barbian K."/>
            <person name="Babar A."/>
            <person name="Rosenke K."/>
        </authorList>
    </citation>
    <scope>NUCLEOTIDE SEQUENCE</scope>
    <source>
        <strain evidence="6">86</strain>
    </source>
</reference>
<dbReference type="GO" id="GO:1901135">
    <property type="term" value="P:carbohydrate derivative metabolic process"/>
    <property type="evidence" value="ECO:0007669"/>
    <property type="project" value="InterPro"/>
</dbReference>
<dbReference type="Gene3D" id="1.10.10.10">
    <property type="entry name" value="Winged helix-like DNA-binding domain superfamily/Winged helix DNA-binding domain"/>
    <property type="match status" value="1"/>
</dbReference>
<dbReference type="InterPro" id="IPR047640">
    <property type="entry name" value="RpiR-like"/>
</dbReference>
<dbReference type="EMBL" id="FLUQ01000001">
    <property type="protein sequence ID" value="SBW01448.1"/>
    <property type="molecule type" value="Genomic_DNA"/>
</dbReference>
<dbReference type="InterPro" id="IPR035472">
    <property type="entry name" value="RpiR-like_SIS"/>
</dbReference>
<dbReference type="InterPro" id="IPR009057">
    <property type="entry name" value="Homeodomain-like_sf"/>
</dbReference>
<dbReference type="PANTHER" id="PTHR30514:SF18">
    <property type="entry name" value="RPIR-FAMILY TRANSCRIPTIONAL REGULATOR"/>
    <property type="match status" value="1"/>
</dbReference>
<organism evidence="6">
    <name type="scientific">uncultured delta proteobacterium</name>
    <dbReference type="NCBI Taxonomy" id="34034"/>
    <lineage>
        <taxon>Bacteria</taxon>
        <taxon>Deltaproteobacteria</taxon>
        <taxon>environmental samples</taxon>
    </lineage>
</organism>
<dbReference type="SUPFAM" id="SSF53697">
    <property type="entry name" value="SIS domain"/>
    <property type="match status" value="1"/>
</dbReference>
<dbReference type="InterPro" id="IPR001347">
    <property type="entry name" value="SIS_dom"/>
</dbReference>
<dbReference type="InterPro" id="IPR000281">
    <property type="entry name" value="HTH_RpiR"/>
</dbReference>